<evidence type="ECO:0000259" key="1">
    <source>
        <dbReference type="Pfam" id="PF10106"/>
    </source>
</evidence>
<dbReference type="AlphaFoldDB" id="A0A2X3JBR6"/>
<protein>
    <submittedName>
        <fullName evidence="2">Uncharacterized protein conserved in bacteria</fullName>
    </submittedName>
</protein>
<name>A0A2X3JBR6_9ENTR</name>
<evidence type="ECO:0000313" key="3">
    <source>
        <dbReference type="Proteomes" id="UP000251197"/>
    </source>
</evidence>
<dbReference type="EMBL" id="UAVU01000010">
    <property type="protein sequence ID" value="SQC93383.1"/>
    <property type="molecule type" value="Genomic_DNA"/>
</dbReference>
<gene>
    <name evidence="2" type="ORF">NCTC12120_06497</name>
</gene>
<organism evidence="2 3">
    <name type="scientific">Cedecea neteri</name>
    <dbReference type="NCBI Taxonomy" id="158822"/>
    <lineage>
        <taxon>Bacteria</taxon>
        <taxon>Pseudomonadati</taxon>
        <taxon>Pseudomonadota</taxon>
        <taxon>Gammaproteobacteria</taxon>
        <taxon>Enterobacterales</taxon>
        <taxon>Enterobacteriaceae</taxon>
        <taxon>Cedecea</taxon>
    </lineage>
</organism>
<evidence type="ECO:0000313" key="2">
    <source>
        <dbReference type="EMBL" id="SQC93383.1"/>
    </source>
</evidence>
<proteinExistence type="predicted"/>
<accession>A0A2X3JBR6</accession>
<dbReference type="Pfam" id="PF10106">
    <property type="entry name" value="DUF2345"/>
    <property type="match status" value="1"/>
</dbReference>
<sequence length="108" mass="11299">MPQEGKVDIQAQSDELNLFAKQQLSIASSEDSIVISAQKQILLNCGGSYIKINSDGVEAGTAKNVTLKCIVVQQQSAATLHSDLKLAQGCKPGVIAAAQNQSAVVMLS</sequence>
<reference evidence="2 3" key="1">
    <citation type="submission" date="2018-06" db="EMBL/GenBank/DDBJ databases">
        <authorList>
            <consortium name="Pathogen Informatics"/>
            <person name="Doyle S."/>
        </authorList>
    </citation>
    <scope>NUCLEOTIDE SEQUENCE [LARGE SCALE GENOMIC DNA]</scope>
    <source>
        <strain evidence="2 3">NCTC12120</strain>
    </source>
</reference>
<dbReference type="Proteomes" id="UP000251197">
    <property type="component" value="Unassembled WGS sequence"/>
</dbReference>
<feature type="domain" description="DUF2345" evidence="1">
    <location>
        <begin position="4"/>
        <end position="69"/>
    </location>
</feature>
<dbReference type="InterPro" id="IPR018769">
    <property type="entry name" value="VgrG2_DUF2345"/>
</dbReference>